<accession>A0A4R1L8L1</accession>
<name>A0A4R1L8L1_9BACT</name>
<gene>
    <name evidence="1" type="ORF">C7378_2277</name>
</gene>
<dbReference type="Proteomes" id="UP000295210">
    <property type="component" value="Unassembled WGS sequence"/>
</dbReference>
<organism evidence="1 2">
    <name type="scientific">Acidipila rosea</name>
    <dbReference type="NCBI Taxonomy" id="768535"/>
    <lineage>
        <taxon>Bacteria</taxon>
        <taxon>Pseudomonadati</taxon>
        <taxon>Acidobacteriota</taxon>
        <taxon>Terriglobia</taxon>
        <taxon>Terriglobales</taxon>
        <taxon>Acidobacteriaceae</taxon>
        <taxon>Acidipila</taxon>
    </lineage>
</organism>
<dbReference type="AlphaFoldDB" id="A0A4R1L8L1"/>
<evidence type="ECO:0000313" key="2">
    <source>
        <dbReference type="Proteomes" id="UP000295210"/>
    </source>
</evidence>
<dbReference type="EMBL" id="SMGK01000003">
    <property type="protein sequence ID" value="TCK72689.1"/>
    <property type="molecule type" value="Genomic_DNA"/>
</dbReference>
<dbReference type="OrthoDB" id="751203at2"/>
<proteinExistence type="predicted"/>
<evidence type="ECO:0008006" key="3">
    <source>
        <dbReference type="Google" id="ProtNLM"/>
    </source>
</evidence>
<protein>
    <recommendedName>
        <fullName evidence="3">Glycosyl transferase family 1</fullName>
    </recommendedName>
</protein>
<comment type="caution">
    <text evidence="1">The sequence shown here is derived from an EMBL/GenBank/DDBJ whole genome shotgun (WGS) entry which is preliminary data.</text>
</comment>
<reference evidence="1 2" key="1">
    <citation type="submission" date="2019-03" db="EMBL/GenBank/DDBJ databases">
        <title>Genomic Encyclopedia of Type Strains, Phase IV (KMG-IV): sequencing the most valuable type-strain genomes for metagenomic binning, comparative biology and taxonomic classification.</title>
        <authorList>
            <person name="Goeker M."/>
        </authorList>
    </citation>
    <scope>NUCLEOTIDE SEQUENCE [LARGE SCALE GENOMIC DNA]</scope>
    <source>
        <strain evidence="1 2">DSM 103428</strain>
    </source>
</reference>
<keyword evidence="2" id="KW-1185">Reference proteome</keyword>
<dbReference type="RefSeq" id="WP_131996384.1">
    <property type="nucleotide sequence ID" value="NZ_SMGK01000003.1"/>
</dbReference>
<sequence length="367" mass="41853">MQAAFTNGKGPKVLYLPNEGDFREESRQVGGRAAFAEMAQDGTIGELLIYSFLADWRSDRNQARCHEALLTHVRSFQPDIIFWQHPSEYPLSSEFIRAIRACGSSPLIAYHEGDPYDRFYKKITPTTKTLYVESDIFWTTGLGMPRRLFSELRVHPHFYYSPSSFDRERFGSEPIDILKLGSKYDAVMFGTIATKWRSLFKQPDSMQRVRLARKFAHLFGDRFAAFGRGWPRKTNSRGPISYGSQAEVIQLSRMSVIWDLYPHSTFYFSDRLPIALGSGVPFITNGRKGLDVVLGRAPGLYLVDTIEDALDVAVYLRGLPIEEIADIGLAARAWALENLEARAVFRRAFETCRRQRAKSQQIPENNL</sequence>
<evidence type="ECO:0000313" key="1">
    <source>
        <dbReference type="EMBL" id="TCK72689.1"/>
    </source>
</evidence>